<keyword evidence="3" id="KW-1185">Reference proteome</keyword>
<protein>
    <recommendedName>
        <fullName evidence="4">YtkA-like domain-containing protein</fullName>
    </recommendedName>
</protein>
<evidence type="ECO:0008006" key="4">
    <source>
        <dbReference type="Google" id="ProtNLM"/>
    </source>
</evidence>
<feature type="transmembrane region" description="Helical" evidence="1">
    <location>
        <begin position="23"/>
        <end position="45"/>
    </location>
</feature>
<keyword evidence="1" id="KW-1133">Transmembrane helix</keyword>
<name>W4M9W1_9BACT</name>
<evidence type="ECO:0000313" key="3">
    <source>
        <dbReference type="Proteomes" id="UP000019140"/>
    </source>
</evidence>
<gene>
    <name evidence="2" type="ORF">ETSY2_15570</name>
</gene>
<evidence type="ECO:0000256" key="1">
    <source>
        <dbReference type="SAM" id="Phobius"/>
    </source>
</evidence>
<dbReference type="AlphaFoldDB" id="W4M9W1"/>
<feature type="transmembrane region" description="Helical" evidence="1">
    <location>
        <begin position="164"/>
        <end position="182"/>
    </location>
</feature>
<comment type="caution">
    <text evidence="2">The sequence shown here is derived from an EMBL/GenBank/DDBJ whole genome shotgun (WGS) entry which is preliminary data.</text>
</comment>
<sequence>MSLRYGAQHPPGLSRRWGRHRGIISLWITVLILWAVEALAITVSLSSTPPPQTIRPDADIARVMLAVQHDGQPLSHGRIQVKVTAPPRPSLLSTDFPVVEATTLLELASDLRDGTFSFDYLFPIRGAYTFDVALQPVAGSPQFAPTTIQTSWQLRENPAEIRNVWLLVLGLFILGGVFGLVLARSAQAKSALLLTAMLVFTGLVMRAEGDVRGQAEASKTQQAVRGEHGWALQVNSTPAQGTVGQQVRFDMVLTKDGEVFAEATELSLELHHIEDDKSIFKTNILAPKGETSQQLQFFDGAPHRVKITAHPAAGDPADPNHQPLQAVFDMEVNGIQPPLAVKLRTLALLIGVLIIGMAAGWFCPVGSKEAGGAPIC</sequence>
<keyword evidence="1" id="KW-0812">Transmembrane</keyword>
<proteinExistence type="predicted"/>
<feature type="transmembrane region" description="Helical" evidence="1">
    <location>
        <begin position="345"/>
        <end position="362"/>
    </location>
</feature>
<dbReference type="HOGENOM" id="CLU_717308_0_0_7"/>
<organism evidence="2 3">
    <name type="scientific">Candidatus Entotheonella gemina</name>
    <dbReference type="NCBI Taxonomy" id="1429439"/>
    <lineage>
        <taxon>Bacteria</taxon>
        <taxon>Pseudomonadati</taxon>
        <taxon>Nitrospinota/Tectimicrobiota group</taxon>
        <taxon>Candidatus Tectimicrobiota</taxon>
        <taxon>Candidatus Entotheonellia</taxon>
        <taxon>Candidatus Entotheonellales</taxon>
        <taxon>Candidatus Entotheonellaceae</taxon>
        <taxon>Candidatus Entotheonella</taxon>
    </lineage>
</organism>
<dbReference type="EMBL" id="AZHX01000627">
    <property type="protein sequence ID" value="ETX06696.1"/>
    <property type="molecule type" value="Genomic_DNA"/>
</dbReference>
<accession>W4M9W1</accession>
<keyword evidence="1" id="KW-0472">Membrane</keyword>
<evidence type="ECO:0000313" key="2">
    <source>
        <dbReference type="EMBL" id="ETX06696.1"/>
    </source>
</evidence>
<dbReference type="Proteomes" id="UP000019140">
    <property type="component" value="Unassembled WGS sequence"/>
</dbReference>
<reference evidence="2 3" key="1">
    <citation type="journal article" date="2014" name="Nature">
        <title>An environmental bacterial taxon with a large and distinct metabolic repertoire.</title>
        <authorList>
            <person name="Wilson M.C."/>
            <person name="Mori T."/>
            <person name="Ruckert C."/>
            <person name="Uria A.R."/>
            <person name="Helf M.J."/>
            <person name="Takada K."/>
            <person name="Gernert C."/>
            <person name="Steffens U.A."/>
            <person name="Heycke N."/>
            <person name="Schmitt S."/>
            <person name="Rinke C."/>
            <person name="Helfrich E.J."/>
            <person name="Brachmann A.O."/>
            <person name="Gurgui C."/>
            <person name="Wakimoto T."/>
            <person name="Kracht M."/>
            <person name="Crusemann M."/>
            <person name="Hentschel U."/>
            <person name="Abe I."/>
            <person name="Matsunaga S."/>
            <person name="Kalinowski J."/>
            <person name="Takeyama H."/>
            <person name="Piel J."/>
        </authorList>
    </citation>
    <scope>NUCLEOTIDE SEQUENCE [LARGE SCALE GENOMIC DNA]</scope>
    <source>
        <strain evidence="3">TSY2</strain>
    </source>
</reference>